<dbReference type="InterPro" id="IPR008145">
    <property type="entry name" value="GK/Ca_channel_bsu"/>
</dbReference>
<dbReference type="InterPro" id="IPR008144">
    <property type="entry name" value="Guanylate_kin-like_dom"/>
</dbReference>
<evidence type="ECO:0000313" key="14">
    <source>
        <dbReference type="Proteomes" id="UP001299220"/>
    </source>
</evidence>
<evidence type="ECO:0000256" key="4">
    <source>
        <dbReference type="ARBA" id="ARBA00016296"/>
    </source>
</evidence>
<protein>
    <recommendedName>
        <fullName evidence="4 11">Guanylate kinase</fullName>
        <ecNumber evidence="3 11">2.7.4.8</ecNumber>
    </recommendedName>
    <alternativeName>
        <fullName evidence="9 11">GMP kinase</fullName>
    </alternativeName>
</protein>
<evidence type="ECO:0000256" key="11">
    <source>
        <dbReference type="HAMAP-Rule" id="MF_00328"/>
    </source>
</evidence>
<dbReference type="SMART" id="SM00072">
    <property type="entry name" value="GuKc"/>
    <property type="match status" value="1"/>
</dbReference>
<dbReference type="EC" id="2.7.4.8" evidence="3 11"/>
<evidence type="ECO:0000256" key="1">
    <source>
        <dbReference type="ARBA" id="ARBA00003531"/>
    </source>
</evidence>
<dbReference type="PROSITE" id="PS50052">
    <property type="entry name" value="GUANYLATE_KINASE_2"/>
    <property type="match status" value="1"/>
</dbReference>
<evidence type="ECO:0000256" key="7">
    <source>
        <dbReference type="ARBA" id="ARBA00022777"/>
    </source>
</evidence>
<keyword evidence="6 11" id="KW-0547">Nucleotide-binding</keyword>
<keyword evidence="5 11" id="KW-0808">Transferase</keyword>
<dbReference type="PROSITE" id="PS00856">
    <property type="entry name" value="GUANYLATE_KINASE_1"/>
    <property type="match status" value="1"/>
</dbReference>
<evidence type="ECO:0000256" key="6">
    <source>
        <dbReference type="ARBA" id="ARBA00022741"/>
    </source>
</evidence>
<dbReference type="HAMAP" id="MF_00328">
    <property type="entry name" value="Guanylate_kinase"/>
    <property type="match status" value="1"/>
</dbReference>
<evidence type="ECO:0000256" key="5">
    <source>
        <dbReference type="ARBA" id="ARBA00022679"/>
    </source>
</evidence>
<accession>A0ABS9CL88</accession>
<evidence type="ECO:0000259" key="12">
    <source>
        <dbReference type="PROSITE" id="PS50052"/>
    </source>
</evidence>
<feature type="binding site" evidence="11">
    <location>
        <begin position="12"/>
        <end position="19"/>
    </location>
    <ligand>
        <name>ATP</name>
        <dbReference type="ChEBI" id="CHEBI:30616"/>
    </ligand>
</feature>
<evidence type="ECO:0000256" key="9">
    <source>
        <dbReference type="ARBA" id="ARBA00030128"/>
    </source>
</evidence>
<keyword evidence="11" id="KW-0963">Cytoplasm</keyword>
<dbReference type="PANTHER" id="PTHR23117:SF13">
    <property type="entry name" value="GUANYLATE KINASE"/>
    <property type="match status" value="1"/>
</dbReference>
<dbReference type="InterPro" id="IPR017665">
    <property type="entry name" value="Guanylate_kinase"/>
</dbReference>
<dbReference type="Pfam" id="PF00625">
    <property type="entry name" value="Guanylate_kin"/>
    <property type="match status" value="1"/>
</dbReference>
<evidence type="ECO:0000256" key="3">
    <source>
        <dbReference type="ARBA" id="ARBA00012961"/>
    </source>
</evidence>
<dbReference type="EMBL" id="JAFBIT010000001">
    <property type="protein sequence ID" value="MCF2651565.1"/>
    <property type="molecule type" value="Genomic_DNA"/>
</dbReference>
<evidence type="ECO:0000313" key="13">
    <source>
        <dbReference type="EMBL" id="MCF2651565.1"/>
    </source>
</evidence>
<dbReference type="InterPro" id="IPR020590">
    <property type="entry name" value="Guanylate_kinase_CS"/>
</dbReference>
<comment type="similarity">
    <text evidence="2 11">Belongs to the guanylate kinase family.</text>
</comment>
<proteinExistence type="inferred from homology"/>
<keyword evidence="8 11" id="KW-0067">ATP-binding</keyword>
<keyword evidence="7 11" id="KW-0418">Kinase</keyword>
<dbReference type="Gene3D" id="3.40.50.300">
    <property type="entry name" value="P-loop containing nucleotide triphosphate hydrolases"/>
    <property type="match status" value="2"/>
</dbReference>
<sequence>MKKKGLLIVVSAPSGGGKGTVLKELFRRNENLKMSVSATTRAPRPGEEHGVHYYFISKDAFRQNIEDGAMLEYAEYCGNFYGTPKAPVQAWLDEGYDVVLEIEVQGGKQIKTVAPDCVSIFLVPPSLEVLEKRLRGRGTETEAVIQERLAAAREEIPHVLDYDYTVVNDTVEQAVIDIQAILEAEKLRVSRDQDIVERILNHA</sequence>
<comment type="caution">
    <text evidence="13">The sequence shown here is derived from an EMBL/GenBank/DDBJ whole genome shotgun (WGS) entry which is preliminary data.</text>
</comment>
<dbReference type="RefSeq" id="WP_235322577.1">
    <property type="nucleotide sequence ID" value="NZ_JAFBIT010000001.1"/>
</dbReference>
<evidence type="ECO:0000256" key="8">
    <source>
        <dbReference type="ARBA" id="ARBA00022840"/>
    </source>
</evidence>
<dbReference type="PANTHER" id="PTHR23117">
    <property type="entry name" value="GUANYLATE KINASE-RELATED"/>
    <property type="match status" value="1"/>
</dbReference>
<feature type="domain" description="Guanylate kinase-like" evidence="12">
    <location>
        <begin position="5"/>
        <end position="183"/>
    </location>
</feature>
<reference evidence="13 14" key="1">
    <citation type="submission" date="2020-12" db="EMBL/GenBank/DDBJ databases">
        <title>Whole genome sequences of gut porcine anaerobes.</title>
        <authorList>
            <person name="Kubasova T."/>
            <person name="Jahodarova E."/>
            <person name="Rychlik I."/>
        </authorList>
    </citation>
    <scope>NUCLEOTIDE SEQUENCE [LARGE SCALE GENOMIC DNA]</scope>
    <source>
        <strain evidence="13 14">An867</strain>
    </source>
</reference>
<dbReference type="InterPro" id="IPR027417">
    <property type="entry name" value="P-loop_NTPase"/>
</dbReference>
<dbReference type="Proteomes" id="UP001299220">
    <property type="component" value="Unassembled WGS sequence"/>
</dbReference>
<keyword evidence="14" id="KW-1185">Reference proteome</keyword>
<dbReference type="Gene3D" id="3.30.63.10">
    <property type="entry name" value="Guanylate Kinase phosphate binding domain"/>
    <property type="match status" value="1"/>
</dbReference>
<gene>
    <name evidence="11 13" type="primary">gmk</name>
    <name evidence="13" type="ORF">JQM67_02975</name>
</gene>
<dbReference type="SUPFAM" id="SSF52540">
    <property type="entry name" value="P-loop containing nucleoside triphosphate hydrolases"/>
    <property type="match status" value="1"/>
</dbReference>
<organism evidence="13 14">
    <name type="scientific">Anaeromassilibacillus senegalensis</name>
    <dbReference type="NCBI Taxonomy" id="1673717"/>
    <lineage>
        <taxon>Bacteria</taxon>
        <taxon>Bacillati</taxon>
        <taxon>Bacillota</taxon>
        <taxon>Clostridia</taxon>
        <taxon>Eubacteriales</taxon>
        <taxon>Acutalibacteraceae</taxon>
        <taxon>Anaeromassilibacillus</taxon>
    </lineage>
</organism>
<comment type="catalytic activity">
    <reaction evidence="10 11">
        <text>GMP + ATP = GDP + ADP</text>
        <dbReference type="Rhea" id="RHEA:20780"/>
        <dbReference type="ChEBI" id="CHEBI:30616"/>
        <dbReference type="ChEBI" id="CHEBI:58115"/>
        <dbReference type="ChEBI" id="CHEBI:58189"/>
        <dbReference type="ChEBI" id="CHEBI:456216"/>
        <dbReference type="EC" id="2.7.4.8"/>
    </reaction>
</comment>
<comment type="function">
    <text evidence="1 11">Essential for recycling GMP and indirectly, cGMP.</text>
</comment>
<evidence type="ECO:0000256" key="2">
    <source>
        <dbReference type="ARBA" id="ARBA00005790"/>
    </source>
</evidence>
<comment type="subcellular location">
    <subcellularLocation>
        <location evidence="11">Cytoplasm</location>
    </subcellularLocation>
</comment>
<dbReference type="CDD" id="cd00071">
    <property type="entry name" value="GMPK"/>
    <property type="match status" value="1"/>
</dbReference>
<name>A0ABS9CL88_9FIRM</name>
<dbReference type="GO" id="GO:0004385">
    <property type="term" value="F:GMP kinase activity"/>
    <property type="evidence" value="ECO:0007669"/>
    <property type="project" value="UniProtKB-EC"/>
</dbReference>
<dbReference type="NCBIfam" id="TIGR03263">
    <property type="entry name" value="guanyl_kin"/>
    <property type="match status" value="1"/>
</dbReference>
<evidence type="ECO:0000256" key="10">
    <source>
        <dbReference type="ARBA" id="ARBA00048594"/>
    </source>
</evidence>